<comment type="caution">
    <text evidence="1">The sequence shown here is derived from an EMBL/GenBank/DDBJ whole genome shotgun (WGS) entry which is preliminary data.</text>
</comment>
<dbReference type="EMBL" id="LKFU01000046">
    <property type="protein sequence ID" value="RND87325.1"/>
    <property type="molecule type" value="Genomic_DNA"/>
</dbReference>
<sequence length="99" mass="11068">MCRFLGLRTRLEQSVNQPGRDRSVSGLGCDGRALVIAPKVLTRRSLGWQTRLKQSVNQPHVQLTKVSQEASPLLVQSLLVLFLVQSGRQLDHHDQPKTS</sequence>
<dbReference type="Proteomes" id="UP000285532">
    <property type="component" value="Unassembled WGS sequence"/>
</dbReference>
<accession>A0A422MCL7</accession>
<evidence type="ECO:0000313" key="2">
    <source>
        <dbReference type="Proteomes" id="UP000285532"/>
    </source>
</evidence>
<protein>
    <submittedName>
        <fullName evidence="1">Uncharacterized protein</fullName>
    </submittedName>
</protein>
<reference evidence="1 2" key="1">
    <citation type="journal article" date="2018" name="Front. Microbiol.">
        <title>Conversion of Methionine to Cysteine in Lactobacillus paracasei Depends on the Highly Mobile cysK-ctl-cysE Gene Cluster.</title>
        <authorList>
            <person name="Wuthrich D."/>
            <person name="Irmler S."/>
            <person name="Berthoud H."/>
            <person name="Guggenbuhl B."/>
            <person name="Eugster E."/>
            <person name="Bruggmann R."/>
        </authorList>
    </citation>
    <scope>NUCLEOTIDE SEQUENCE [LARGE SCALE GENOMIC DNA]</scope>
    <source>
        <strain evidence="1 2">FAM18172</strain>
    </source>
</reference>
<dbReference type="AlphaFoldDB" id="A0A422MCL7"/>
<organism evidence="1 2">
    <name type="scientific">Lacticaseibacillus paracasei</name>
    <name type="common">Lactobacillus paracasei</name>
    <dbReference type="NCBI Taxonomy" id="1597"/>
    <lineage>
        <taxon>Bacteria</taxon>
        <taxon>Bacillati</taxon>
        <taxon>Bacillota</taxon>
        <taxon>Bacilli</taxon>
        <taxon>Lactobacillales</taxon>
        <taxon>Lactobacillaceae</taxon>
        <taxon>Lacticaseibacillus</taxon>
    </lineage>
</organism>
<proteinExistence type="predicted"/>
<name>A0A422MCL7_LACPA</name>
<gene>
    <name evidence="1" type="ORF">FAM18172_00846</name>
</gene>
<evidence type="ECO:0000313" key="1">
    <source>
        <dbReference type="EMBL" id="RND87325.1"/>
    </source>
</evidence>